<dbReference type="FunFam" id="1.10.510.10:FF:000768">
    <property type="entry name" value="Non-specific serine/threonine protein kinase"/>
    <property type="match status" value="1"/>
</dbReference>
<evidence type="ECO:0000256" key="8">
    <source>
        <dbReference type="ARBA" id="ARBA00022840"/>
    </source>
</evidence>
<dbReference type="PANTHER" id="PTHR45832">
    <property type="entry name" value="SERINE/THREONINE-PROTEIN KINASE SAMKA-RELATED-RELATED"/>
    <property type="match status" value="1"/>
</dbReference>
<dbReference type="SMART" id="SM00220">
    <property type="entry name" value="S_TKc"/>
    <property type="match status" value="1"/>
</dbReference>
<evidence type="ECO:0000256" key="10">
    <source>
        <dbReference type="PROSITE-ProRule" id="PRU00091"/>
    </source>
</evidence>
<gene>
    <name evidence="13" type="ORF">SteCoe_21574</name>
</gene>
<evidence type="ECO:0000256" key="5">
    <source>
        <dbReference type="ARBA" id="ARBA00022741"/>
    </source>
</evidence>
<feature type="domain" description="Protein kinase" evidence="11">
    <location>
        <begin position="142"/>
        <end position="394"/>
    </location>
</feature>
<evidence type="ECO:0000256" key="9">
    <source>
        <dbReference type="ARBA" id="ARBA00022842"/>
    </source>
</evidence>
<keyword evidence="6 10" id="KW-0863">Zinc-finger</keyword>
<comment type="similarity">
    <text evidence="2">Belongs to the protein kinase superfamily. STE Ser/Thr protein kinase family. STE20 subfamily.</text>
</comment>
<evidence type="ECO:0000256" key="4">
    <source>
        <dbReference type="ARBA" id="ARBA00022723"/>
    </source>
</evidence>
<dbReference type="Pfam" id="PF00069">
    <property type="entry name" value="Pkinase"/>
    <property type="match status" value="1"/>
</dbReference>
<dbReference type="PROSITE" id="PS50178">
    <property type="entry name" value="ZF_FYVE"/>
    <property type="match status" value="1"/>
</dbReference>
<keyword evidence="4" id="KW-0479">Metal-binding</keyword>
<dbReference type="SUPFAM" id="SSF57903">
    <property type="entry name" value="FYVE/PHD zinc finger"/>
    <property type="match status" value="1"/>
</dbReference>
<dbReference type="CDD" id="cd00065">
    <property type="entry name" value="FYVE_like_SF"/>
    <property type="match status" value="1"/>
</dbReference>
<feature type="domain" description="FYVE-type" evidence="12">
    <location>
        <begin position="8"/>
        <end position="65"/>
    </location>
</feature>
<evidence type="ECO:0000256" key="1">
    <source>
        <dbReference type="ARBA" id="ARBA00001946"/>
    </source>
</evidence>
<evidence type="ECO:0000313" key="13">
    <source>
        <dbReference type="EMBL" id="OMJ78594.1"/>
    </source>
</evidence>
<comment type="caution">
    <text evidence="13">The sequence shown here is derived from an EMBL/GenBank/DDBJ whole genome shotgun (WGS) entry which is preliminary data.</text>
</comment>
<dbReference type="GO" id="GO:0005524">
    <property type="term" value="F:ATP binding"/>
    <property type="evidence" value="ECO:0007669"/>
    <property type="project" value="UniProtKB-KW"/>
</dbReference>
<name>A0A1R2BPD5_9CILI</name>
<evidence type="ECO:0000256" key="2">
    <source>
        <dbReference type="ARBA" id="ARBA00008874"/>
    </source>
</evidence>
<evidence type="ECO:0000256" key="6">
    <source>
        <dbReference type="ARBA" id="ARBA00022771"/>
    </source>
</evidence>
<comment type="cofactor">
    <cofactor evidence="1">
        <name>Mg(2+)</name>
        <dbReference type="ChEBI" id="CHEBI:18420"/>
    </cofactor>
</comment>
<keyword evidence="3" id="KW-0808">Transferase</keyword>
<evidence type="ECO:0000313" key="14">
    <source>
        <dbReference type="Proteomes" id="UP000187209"/>
    </source>
</evidence>
<evidence type="ECO:0008006" key="15">
    <source>
        <dbReference type="Google" id="ProtNLM"/>
    </source>
</evidence>
<dbReference type="AlphaFoldDB" id="A0A1R2BPD5"/>
<evidence type="ECO:0000256" key="7">
    <source>
        <dbReference type="ARBA" id="ARBA00022833"/>
    </source>
</evidence>
<keyword evidence="7" id="KW-0862">Zinc</keyword>
<organism evidence="13 14">
    <name type="scientific">Stentor coeruleus</name>
    <dbReference type="NCBI Taxonomy" id="5963"/>
    <lineage>
        <taxon>Eukaryota</taxon>
        <taxon>Sar</taxon>
        <taxon>Alveolata</taxon>
        <taxon>Ciliophora</taxon>
        <taxon>Postciliodesmatophora</taxon>
        <taxon>Heterotrichea</taxon>
        <taxon>Heterotrichida</taxon>
        <taxon>Stentoridae</taxon>
        <taxon>Stentor</taxon>
    </lineage>
</organism>
<keyword evidence="9" id="KW-0460">Magnesium</keyword>
<dbReference type="InterPro" id="IPR011009">
    <property type="entry name" value="Kinase-like_dom_sf"/>
</dbReference>
<dbReference type="InterPro" id="IPR011011">
    <property type="entry name" value="Znf_FYVE_PHD"/>
</dbReference>
<reference evidence="13 14" key="1">
    <citation type="submission" date="2016-11" db="EMBL/GenBank/DDBJ databases">
        <title>The macronuclear genome of Stentor coeruleus: a giant cell with tiny introns.</title>
        <authorList>
            <person name="Slabodnick M."/>
            <person name="Ruby J.G."/>
            <person name="Reiff S.B."/>
            <person name="Swart E.C."/>
            <person name="Gosai S."/>
            <person name="Prabakaran S."/>
            <person name="Witkowska E."/>
            <person name="Larue G.E."/>
            <person name="Fisher S."/>
            <person name="Freeman R.M."/>
            <person name="Gunawardena J."/>
            <person name="Chu W."/>
            <person name="Stover N.A."/>
            <person name="Gregory B.D."/>
            <person name="Nowacki M."/>
            <person name="Derisi J."/>
            <person name="Roy S.W."/>
            <person name="Marshall W.F."/>
            <person name="Sood P."/>
        </authorList>
    </citation>
    <scope>NUCLEOTIDE SEQUENCE [LARGE SCALE GENOMIC DNA]</scope>
    <source>
        <strain evidence="13">WM001</strain>
    </source>
</reference>
<dbReference type="InterPro" id="IPR017455">
    <property type="entry name" value="Znf_FYVE-rel"/>
</dbReference>
<keyword evidence="14" id="KW-1185">Reference proteome</keyword>
<dbReference type="SUPFAM" id="SSF56112">
    <property type="entry name" value="Protein kinase-like (PK-like)"/>
    <property type="match status" value="1"/>
</dbReference>
<dbReference type="EMBL" id="MPUH01000514">
    <property type="protein sequence ID" value="OMJ78594.1"/>
    <property type="molecule type" value="Genomic_DNA"/>
</dbReference>
<dbReference type="InterPro" id="IPR000719">
    <property type="entry name" value="Prot_kinase_dom"/>
</dbReference>
<dbReference type="Gene3D" id="3.30.40.10">
    <property type="entry name" value="Zinc/RING finger domain, C3HC4 (zinc finger)"/>
    <property type="match status" value="1"/>
</dbReference>
<dbReference type="GO" id="GO:0008270">
    <property type="term" value="F:zinc ion binding"/>
    <property type="evidence" value="ECO:0007669"/>
    <property type="project" value="UniProtKB-KW"/>
</dbReference>
<keyword evidence="5" id="KW-0547">Nucleotide-binding</keyword>
<dbReference type="PROSITE" id="PS50011">
    <property type="entry name" value="PROTEIN_KINASE_DOM"/>
    <property type="match status" value="1"/>
</dbReference>
<evidence type="ECO:0000256" key="3">
    <source>
        <dbReference type="ARBA" id="ARBA00022679"/>
    </source>
</evidence>
<dbReference type="Gene3D" id="1.10.510.10">
    <property type="entry name" value="Transferase(Phosphotransferase) domain 1"/>
    <property type="match status" value="1"/>
</dbReference>
<accession>A0A1R2BPD5</accession>
<evidence type="ECO:0000259" key="11">
    <source>
        <dbReference type="PROSITE" id="PS50011"/>
    </source>
</evidence>
<dbReference type="Proteomes" id="UP000187209">
    <property type="component" value="Unassembled WGS sequence"/>
</dbReference>
<dbReference type="GO" id="GO:0004672">
    <property type="term" value="F:protein kinase activity"/>
    <property type="evidence" value="ECO:0007669"/>
    <property type="project" value="InterPro"/>
</dbReference>
<dbReference type="OrthoDB" id="312324at2759"/>
<sequence>MDLIASIFDSKYKCNRCRQIFKLTSKRRKCIICKLIYCKRCSVKISKHGFFKSKRYCVDCHKNDATKIRQSHDLKRERVTSLEDVVADIGITQQELVENRIQIQEVVKTINDGVRSMPHTSSFNREVSRNLQLIEEPPEKYYEILSKIGEGGAGSVFLCKHKESGESYAIKRISPKNERHMEMILNEIVLTKLSSSPYIVNYYESYQYEGYLWLVVELMKGSLTDLIIQKPGKIPEKIIAYIMREILLGLKIMHDQYRIHRDIKSDNILIALDGSVKLGDFGYAAQLTQEHEVRHSVVGTPCWMAPELVVGMDYGVSVDVWSLGIVAIETVYGEPPYLNEKPMRALYYIATKPSPMIPNNGMWSEDFQSFVRACLVKDPETRPTSEILLRHPFILDVSEDAKQQFAGNLSEWINTKKTKIS</sequence>
<protein>
    <recommendedName>
        <fullName evidence="15">Protein kinase domain-containing protein</fullName>
    </recommendedName>
</protein>
<evidence type="ECO:0000259" key="12">
    <source>
        <dbReference type="PROSITE" id="PS50178"/>
    </source>
</evidence>
<proteinExistence type="inferred from homology"/>
<dbReference type="PANTHER" id="PTHR45832:SF22">
    <property type="entry name" value="SERINE_THREONINE-PROTEIN KINASE SAMKA-RELATED"/>
    <property type="match status" value="1"/>
</dbReference>
<dbReference type="InterPro" id="IPR013083">
    <property type="entry name" value="Znf_RING/FYVE/PHD"/>
</dbReference>
<keyword evidence="8" id="KW-0067">ATP-binding</keyword>
<dbReference type="InterPro" id="IPR051931">
    <property type="entry name" value="PAK3-like"/>
</dbReference>